<accession>A0A8S1MVR0</accession>
<evidence type="ECO:0000313" key="3">
    <source>
        <dbReference type="Proteomes" id="UP000692954"/>
    </source>
</evidence>
<organism evidence="2 3">
    <name type="scientific">Paramecium sonneborni</name>
    <dbReference type="NCBI Taxonomy" id="65129"/>
    <lineage>
        <taxon>Eukaryota</taxon>
        <taxon>Sar</taxon>
        <taxon>Alveolata</taxon>
        <taxon>Ciliophora</taxon>
        <taxon>Intramacronucleata</taxon>
        <taxon>Oligohymenophorea</taxon>
        <taxon>Peniculida</taxon>
        <taxon>Parameciidae</taxon>
        <taxon>Paramecium</taxon>
    </lineage>
</organism>
<dbReference type="Proteomes" id="UP000692954">
    <property type="component" value="Unassembled WGS sequence"/>
</dbReference>
<name>A0A8S1MVR0_9CILI</name>
<gene>
    <name evidence="2" type="ORF">PSON_ATCC_30995.1.T0480035</name>
</gene>
<evidence type="ECO:0000313" key="2">
    <source>
        <dbReference type="EMBL" id="CAD8085197.1"/>
    </source>
</evidence>
<feature type="coiled-coil region" evidence="1">
    <location>
        <begin position="24"/>
        <end position="330"/>
    </location>
</feature>
<proteinExistence type="predicted"/>
<protein>
    <submittedName>
        <fullName evidence="2">Uncharacterized protein</fullName>
    </submittedName>
</protein>
<keyword evidence="3" id="KW-1185">Reference proteome</keyword>
<dbReference type="AlphaFoldDB" id="A0A8S1MVR0"/>
<comment type="caution">
    <text evidence="2">The sequence shown here is derived from an EMBL/GenBank/DDBJ whole genome shotgun (WGS) entry which is preliminary data.</text>
</comment>
<keyword evidence="1" id="KW-0175">Coiled coil</keyword>
<sequence>MQNIVQNGSDDETEFIFDSNAVQLNDSKSKISMANEEIKHLNDQNKELATQLNKQNELLDLKHKQNQQLQTEAIKLKELVDDRELKLVQSMKEKQKLQNELIGLHDVLDQTTQRNDQLNSEVFALRLTMEQLQQTATMYKEEINQFLQREQRQNLEAQTKAMKQQEETIRKISNELNQKQAQNKIEIQNRENQIQDLMRKHELQMQQNTEIINELIEQKNQNLQNFVMNKDYKPELTKMTKQIEEYKNQVKGQIHQISIQNEKILSLQNQLAQSEQSIADLNTELQQAKQKLKEKDQEFQNKIGESMQTIEKLKTQVQQLNNQLLLLKQQDQKINLARSIYQNQDERFLKDIQLKNDQIVMLQNENNQLVKLIETLKNQKFDQQGNEAIKIRQLESELKSLQQFIYDSPLVVLFNLLEDRLSKQQQKSFENKKKIQEFWSSQLKQWVEGFEELRKAFGGLKIQFKYDLKYPIPQNE</sequence>
<dbReference type="OrthoDB" id="304339at2759"/>
<evidence type="ECO:0000256" key="1">
    <source>
        <dbReference type="SAM" id="Coils"/>
    </source>
</evidence>
<dbReference type="EMBL" id="CAJJDN010000048">
    <property type="protein sequence ID" value="CAD8085197.1"/>
    <property type="molecule type" value="Genomic_DNA"/>
</dbReference>
<reference evidence="2" key="1">
    <citation type="submission" date="2021-01" db="EMBL/GenBank/DDBJ databases">
        <authorList>
            <consortium name="Genoscope - CEA"/>
            <person name="William W."/>
        </authorList>
    </citation>
    <scope>NUCLEOTIDE SEQUENCE</scope>
</reference>